<evidence type="ECO:0000313" key="2">
    <source>
        <dbReference type="EMBL" id="TBO43590.1"/>
    </source>
</evidence>
<proteinExistence type="predicted"/>
<dbReference type="AlphaFoldDB" id="A0A4Q9HF92"/>
<dbReference type="InterPro" id="IPR037401">
    <property type="entry name" value="SnoaL-like"/>
</dbReference>
<comment type="caution">
    <text evidence="2">The sequence shown here is derived from an EMBL/GenBank/DDBJ whole genome shotgun (WGS) entry which is preliminary data.</text>
</comment>
<dbReference type="Proteomes" id="UP000291819">
    <property type="component" value="Unassembled WGS sequence"/>
</dbReference>
<dbReference type="Pfam" id="PF12680">
    <property type="entry name" value="SnoaL_2"/>
    <property type="match status" value="1"/>
</dbReference>
<evidence type="ECO:0000259" key="1">
    <source>
        <dbReference type="Pfam" id="PF12680"/>
    </source>
</evidence>
<name>A0A4Q9HF92_9SPHI</name>
<feature type="domain" description="SnoaL-like" evidence="1">
    <location>
        <begin position="8"/>
        <end position="112"/>
    </location>
</feature>
<keyword evidence="3" id="KW-1185">Reference proteome</keyword>
<accession>A0A4Q9HF92</accession>
<dbReference type="Gene3D" id="3.10.450.50">
    <property type="match status" value="1"/>
</dbReference>
<protein>
    <recommendedName>
        <fullName evidence="1">SnoaL-like domain-containing protein</fullName>
    </recommendedName>
</protein>
<dbReference type="EMBL" id="SIXF01000004">
    <property type="protein sequence ID" value="TBO43590.1"/>
    <property type="molecule type" value="Genomic_DNA"/>
</dbReference>
<gene>
    <name evidence="2" type="ORF">EYS08_06455</name>
</gene>
<dbReference type="RefSeq" id="WP_131029238.1">
    <property type="nucleotide sequence ID" value="NZ_SIXF01000004.1"/>
</dbReference>
<sequence length="135" mass="15605">MKTKEIAEKYFNAMVAGNFDEMSELKTPDYVYWWSGEGSWPYGGYQSLENQTKLWGIVAERFPAGMKMTLRSVTADEERAALYVHIRGTRKDGRIYVNNVMLLLTFKDGLISGLYEYLDTIMVNELFCGRMDDIK</sequence>
<dbReference type="SUPFAM" id="SSF54427">
    <property type="entry name" value="NTF2-like"/>
    <property type="match status" value="1"/>
</dbReference>
<dbReference type="InterPro" id="IPR032710">
    <property type="entry name" value="NTF2-like_dom_sf"/>
</dbReference>
<organism evidence="2 3">
    <name type="scientific">Pedobacter kyonggii</name>
    <dbReference type="NCBI Taxonomy" id="1926871"/>
    <lineage>
        <taxon>Bacteria</taxon>
        <taxon>Pseudomonadati</taxon>
        <taxon>Bacteroidota</taxon>
        <taxon>Sphingobacteriia</taxon>
        <taxon>Sphingobacteriales</taxon>
        <taxon>Sphingobacteriaceae</taxon>
        <taxon>Pedobacter</taxon>
    </lineage>
</organism>
<dbReference type="OrthoDB" id="893200at2"/>
<reference evidence="2 3" key="1">
    <citation type="submission" date="2019-02" db="EMBL/GenBank/DDBJ databases">
        <title>Pedobacter kyonggii whole genome sequence analysis.</title>
        <authorList>
            <person name="Dahal R.H."/>
        </authorList>
    </citation>
    <scope>NUCLEOTIDE SEQUENCE [LARGE SCALE GENOMIC DNA]</scope>
    <source>
        <strain evidence="2 3">K-4-11-1</strain>
    </source>
</reference>
<evidence type="ECO:0000313" key="3">
    <source>
        <dbReference type="Proteomes" id="UP000291819"/>
    </source>
</evidence>